<dbReference type="OrthoDB" id="4497239at2"/>
<comment type="cofactor">
    <cofactor evidence="1">
        <name>Mg(2+)</name>
        <dbReference type="ChEBI" id="CHEBI:18420"/>
    </cofactor>
</comment>
<evidence type="ECO:0000256" key="2">
    <source>
        <dbReference type="ARBA" id="ARBA00006706"/>
    </source>
</evidence>
<accession>A0A3M8LQ31</accession>
<keyword evidence="5" id="KW-0460">Magnesium</keyword>
<dbReference type="PROSITE" id="PS00444">
    <property type="entry name" value="POLYPRENYL_SYNTHASE_2"/>
    <property type="match status" value="1"/>
</dbReference>
<dbReference type="GO" id="GO:0008299">
    <property type="term" value="P:isoprenoid biosynthetic process"/>
    <property type="evidence" value="ECO:0007669"/>
    <property type="project" value="InterPro"/>
</dbReference>
<dbReference type="InterPro" id="IPR033749">
    <property type="entry name" value="Polyprenyl_synt_CS"/>
</dbReference>
<reference evidence="7 8" key="1">
    <citation type="submission" date="2018-11" db="EMBL/GenBank/DDBJ databases">
        <title>Cryobacterium sp. nov., isolated from rhizosphere soil of lettuce.</title>
        <authorList>
            <person name="Wang Y."/>
        </authorList>
    </citation>
    <scope>NUCLEOTIDE SEQUENCE [LARGE SCALE GENOMIC DNA]</scope>
    <source>
        <strain evidence="7 8">NEAU-85</strain>
    </source>
</reference>
<keyword evidence="3 6" id="KW-0808">Transferase</keyword>
<proteinExistence type="inferred from homology"/>
<dbReference type="Gene3D" id="1.10.600.10">
    <property type="entry name" value="Farnesyl Diphosphate Synthase"/>
    <property type="match status" value="1"/>
</dbReference>
<evidence type="ECO:0000313" key="7">
    <source>
        <dbReference type="EMBL" id="RNE67455.1"/>
    </source>
</evidence>
<comment type="similarity">
    <text evidence="2 6">Belongs to the FPP/GGPP synthase family.</text>
</comment>
<comment type="caution">
    <text evidence="7">The sequence shown here is derived from an EMBL/GenBank/DDBJ whole genome shotgun (WGS) entry which is preliminary data.</text>
</comment>
<evidence type="ECO:0000256" key="6">
    <source>
        <dbReference type="RuleBase" id="RU004466"/>
    </source>
</evidence>
<dbReference type="SUPFAM" id="SSF48576">
    <property type="entry name" value="Terpenoid synthases"/>
    <property type="match status" value="1"/>
</dbReference>
<evidence type="ECO:0000313" key="8">
    <source>
        <dbReference type="Proteomes" id="UP000279859"/>
    </source>
</evidence>
<dbReference type="InterPro" id="IPR008949">
    <property type="entry name" value="Isoprenoid_synthase_dom_sf"/>
</dbReference>
<dbReference type="InterPro" id="IPR000092">
    <property type="entry name" value="Polyprenyl_synt"/>
</dbReference>
<keyword evidence="8" id="KW-1185">Reference proteome</keyword>
<sequence>MTTLNDTVGVADVIRHLSLYFEEKEAKATAYGRQFTELWHAARHASEGGKKFRPALVLTAYRAWGGNDEAAAVAVATAFELLHTAFLLHDDVIDGDTVRRGRPNLVGTFMEQARDRGVGGTEAAVWGNASAILAGDLLIHSAQAMVARLTVGARERSALLDLLEECLFVTAAGEHADVAFSTSVESPVFSEVMAMTQWKTAHYSFQAPLQAGAILAGAGQEAVAALGEFGRSIGIAFQLRDDLLGIFGTGQTGKSTLSDLQGGKLTPLMFYARQLSGSDELRETVGRADVTDADRDRVRQLLEAKGARRFVEKLIDDHRHAALAAIGTPAVPEAFQRHLHDIAHQSCERAA</sequence>
<dbReference type="AlphaFoldDB" id="A0A3M8LQ31"/>
<dbReference type="Proteomes" id="UP000279859">
    <property type="component" value="Unassembled WGS sequence"/>
</dbReference>
<protein>
    <submittedName>
        <fullName evidence="7">Polyprenyl synthetase family protein</fullName>
    </submittedName>
</protein>
<dbReference type="PANTHER" id="PTHR12001">
    <property type="entry name" value="GERANYLGERANYL PYROPHOSPHATE SYNTHASE"/>
    <property type="match status" value="1"/>
</dbReference>
<dbReference type="Pfam" id="PF00348">
    <property type="entry name" value="polyprenyl_synt"/>
    <property type="match status" value="1"/>
</dbReference>
<evidence type="ECO:0000256" key="1">
    <source>
        <dbReference type="ARBA" id="ARBA00001946"/>
    </source>
</evidence>
<dbReference type="EMBL" id="RDSR01000001">
    <property type="protein sequence ID" value="RNE67455.1"/>
    <property type="molecule type" value="Genomic_DNA"/>
</dbReference>
<dbReference type="PROSITE" id="PS00723">
    <property type="entry name" value="POLYPRENYL_SYNTHASE_1"/>
    <property type="match status" value="1"/>
</dbReference>
<name>A0A3M8LQ31_9MICO</name>
<dbReference type="GO" id="GO:0046872">
    <property type="term" value="F:metal ion binding"/>
    <property type="evidence" value="ECO:0007669"/>
    <property type="project" value="UniProtKB-KW"/>
</dbReference>
<dbReference type="SFLD" id="SFLDS00005">
    <property type="entry name" value="Isoprenoid_Synthase_Type_I"/>
    <property type="match status" value="1"/>
</dbReference>
<dbReference type="GO" id="GO:0004659">
    <property type="term" value="F:prenyltransferase activity"/>
    <property type="evidence" value="ECO:0007669"/>
    <property type="project" value="InterPro"/>
</dbReference>
<gene>
    <name evidence="7" type="ORF">EEJ31_00440</name>
</gene>
<evidence type="ECO:0000256" key="3">
    <source>
        <dbReference type="ARBA" id="ARBA00022679"/>
    </source>
</evidence>
<evidence type="ECO:0000256" key="5">
    <source>
        <dbReference type="ARBA" id="ARBA00022842"/>
    </source>
</evidence>
<organism evidence="7 8">
    <name type="scientific">Cryobacterium tepidiphilum</name>
    <dbReference type="NCBI Taxonomy" id="2486026"/>
    <lineage>
        <taxon>Bacteria</taxon>
        <taxon>Bacillati</taxon>
        <taxon>Actinomycetota</taxon>
        <taxon>Actinomycetes</taxon>
        <taxon>Micrococcales</taxon>
        <taxon>Microbacteriaceae</taxon>
        <taxon>Cryobacterium</taxon>
    </lineage>
</organism>
<evidence type="ECO:0000256" key="4">
    <source>
        <dbReference type="ARBA" id="ARBA00022723"/>
    </source>
</evidence>
<dbReference type="PANTHER" id="PTHR12001:SF85">
    <property type="entry name" value="SHORT CHAIN ISOPRENYL DIPHOSPHATE SYNTHASE"/>
    <property type="match status" value="1"/>
</dbReference>
<keyword evidence="4" id="KW-0479">Metal-binding</keyword>
<dbReference type="CDD" id="cd00685">
    <property type="entry name" value="Trans_IPPS_HT"/>
    <property type="match status" value="1"/>
</dbReference>